<evidence type="ECO:0000256" key="4">
    <source>
        <dbReference type="ARBA" id="ARBA00023315"/>
    </source>
</evidence>
<gene>
    <name evidence="5" type="primary">vat</name>
    <name evidence="5" type="ORF">NCTC8284_01155</name>
</gene>
<dbReference type="InterPro" id="IPR011004">
    <property type="entry name" value="Trimer_LpxA-like_sf"/>
</dbReference>
<reference evidence="5 6" key="1">
    <citation type="submission" date="2018-12" db="EMBL/GenBank/DDBJ databases">
        <authorList>
            <consortium name="Pathogen Informatics"/>
        </authorList>
    </citation>
    <scope>NUCLEOTIDE SEQUENCE [LARGE SCALE GENOMIC DNA]</scope>
    <source>
        <strain evidence="5 6">NCTC8284</strain>
    </source>
</reference>
<dbReference type="EMBL" id="LR134405">
    <property type="protein sequence ID" value="VEH65999.1"/>
    <property type="molecule type" value="Genomic_DNA"/>
</dbReference>
<dbReference type="GO" id="GO:0047200">
    <property type="term" value="F:tetrahydrodipicolinate N-acetyltransferase activity"/>
    <property type="evidence" value="ECO:0007669"/>
    <property type="project" value="UniProtKB-EC"/>
</dbReference>
<accession>A0A448MLM9</accession>
<dbReference type="InterPro" id="IPR018357">
    <property type="entry name" value="Hexapep_transf_CS"/>
</dbReference>
<proteinExistence type="inferred from homology"/>
<dbReference type="EC" id="2.3.1.89" evidence="5"/>
<evidence type="ECO:0000313" key="6">
    <source>
        <dbReference type="Proteomes" id="UP000278733"/>
    </source>
</evidence>
<organism evidence="5 6">
    <name type="scientific">Rodentibacter pneumotropicus</name>
    <dbReference type="NCBI Taxonomy" id="758"/>
    <lineage>
        <taxon>Bacteria</taxon>
        <taxon>Pseudomonadati</taxon>
        <taxon>Pseudomonadota</taxon>
        <taxon>Gammaproteobacteria</taxon>
        <taxon>Pasteurellales</taxon>
        <taxon>Pasteurellaceae</taxon>
        <taxon>Rodentibacter</taxon>
    </lineage>
</organism>
<dbReference type="PANTHER" id="PTHR43300">
    <property type="entry name" value="ACETYLTRANSFERASE"/>
    <property type="match status" value="1"/>
</dbReference>
<keyword evidence="2 5" id="KW-0808">Transferase</keyword>
<dbReference type="EC" id="2.3.1.-" evidence="5"/>
<evidence type="ECO:0000313" key="5">
    <source>
        <dbReference type="EMBL" id="VEH65999.1"/>
    </source>
</evidence>
<dbReference type="STRING" id="758.GCA_000730685_00444"/>
<evidence type="ECO:0000256" key="1">
    <source>
        <dbReference type="ARBA" id="ARBA00007274"/>
    </source>
</evidence>
<evidence type="ECO:0000256" key="3">
    <source>
        <dbReference type="ARBA" id="ARBA00022737"/>
    </source>
</evidence>
<keyword evidence="3" id="KW-0677">Repeat</keyword>
<dbReference type="PANTHER" id="PTHR43300:SF7">
    <property type="entry name" value="UDP-N-ACETYLBACILLOSAMINE N-ACETYLTRANSFERASE"/>
    <property type="match status" value="1"/>
</dbReference>
<dbReference type="Gene3D" id="2.160.10.10">
    <property type="entry name" value="Hexapeptide repeat proteins"/>
    <property type="match status" value="1"/>
</dbReference>
<dbReference type="AlphaFoldDB" id="A0A448MLM9"/>
<protein>
    <submittedName>
        <fullName evidence="5">Virginiamycin A acetyltransferase</fullName>
        <ecNumber evidence="5">2.3.1.-</ecNumber>
        <ecNumber evidence="5">2.3.1.89</ecNumber>
    </submittedName>
</protein>
<evidence type="ECO:0000256" key="2">
    <source>
        <dbReference type="ARBA" id="ARBA00022679"/>
    </source>
</evidence>
<comment type="similarity">
    <text evidence="1">Belongs to the transferase hexapeptide repeat family.</text>
</comment>
<dbReference type="Pfam" id="PF00132">
    <property type="entry name" value="Hexapep"/>
    <property type="match status" value="1"/>
</dbReference>
<name>A0A448MLM9_9PAST</name>
<dbReference type="KEGG" id="rpne:NCTC8284_01155"/>
<dbReference type="PROSITE" id="PS00101">
    <property type="entry name" value="HEXAPEP_TRANSFERASES"/>
    <property type="match status" value="1"/>
</dbReference>
<dbReference type="InterPro" id="IPR050179">
    <property type="entry name" value="Trans_hexapeptide_repeat"/>
</dbReference>
<dbReference type="Proteomes" id="UP000278733">
    <property type="component" value="Chromosome"/>
</dbReference>
<keyword evidence="4 5" id="KW-0012">Acyltransferase</keyword>
<sequence length="77" mass="8058">MEHGCYIGNHSNISTNSTLNGDVTVEDYCFIGSSSVITGQLRIGESAIVGAGAVVIRNVKPRTVVAGVPAKLIKEIE</sequence>
<dbReference type="InterPro" id="IPR001451">
    <property type="entry name" value="Hexapep"/>
</dbReference>
<dbReference type="SUPFAM" id="SSF51161">
    <property type="entry name" value="Trimeric LpxA-like enzymes"/>
    <property type="match status" value="1"/>
</dbReference>